<feature type="compositionally biased region" description="Gly residues" evidence="3">
    <location>
        <begin position="1209"/>
        <end position="1239"/>
    </location>
</feature>
<comment type="caution">
    <text evidence="4">The sequence shown here is derived from an EMBL/GenBank/DDBJ whole genome shotgun (WGS) entry which is preliminary data.</text>
</comment>
<accession>A0ABS3KF97</accession>
<dbReference type="InterPro" id="IPR011049">
    <property type="entry name" value="Serralysin-like_metalloprot_C"/>
</dbReference>
<dbReference type="SUPFAM" id="SSF51120">
    <property type="entry name" value="beta-Roll"/>
    <property type="match status" value="7"/>
</dbReference>
<keyword evidence="5" id="KW-1185">Reference proteome</keyword>
<dbReference type="Proteomes" id="UP001518990">
    <property type="component" value="Unassembled WGS sequence"/>
</dbReference>
<keyword evidence="2" id="KW-0964">Secreted</keyword>
<gene>
    <name evidence="4" type="ORF">IAI60_10415</name>
</gene>
<evidence type="ECO:0000313" key="4">
    <source>
        <dbReference type="EMBL" id="MBO1075021.1"/>
    </source>
</evidence>
<proteinExistence type="predicted"/>
<evidence type="ECO:0000256" key="3">
    <source>
        <dbReference type="SAM" id="MobiDB-lite"/>
    </source>
</evidence>
<dbReference type="PRINTS" id="PR00313">
    <property type="entry name" value="CABNDNGRPT"/>
</dbReference>
<dbReference type="InterPro" id="IPR001343">
    <property type="entry name" value="Hemolysn_Ca-bd"/>
</dbReference>
<evidence type="ECO:0000256" key="1">
    <source>
        <dbReference type="ARBA" id="ARBA00004613"/>
    </source>
</evidence>
<dbReference type="PANTHER" id="PTHR38340:SF1">
    <property type="entry name" value="S-LAYER PROTEIN"/>
    <property type="match status" value="1"/>
</dbReference>
<evidence type="ECO:0000313" key="5">
    <source>
        <dbReference type="Proteomes" id="UP001518990"/>
    </source>
</evidence>
<dbReference type="InterPro" id="IPR018511">
    <property type="entry name" value="Hemolysin-typ_Ca-bd_CS"/>
</dbReference>
<sequence length="1766" mass="178566">MATPSAWGRMPYEVTNGFKIHANTADILESAPAVADNSGENFGIAYRSTTVPVAGQPAVQSIRFQAFDHVLGPLDEILPGPVTMDDGRGNILSGPSITGWGDGFAAVWQEQAAAGEPILLKARVTGPVGLVGGEFALSIPAGSLPNFRQHSVTLTPHEKILGPDPADPDRDLTAIGFTAVWVEEADGLPPTIRMQRFELVPNALGEPTAVAAAGADAEAGTTNDNGTTTIGQGINPSAVMLHDGEMAIIWTSADGQRLHGQVRSATDGQPMPPPALQLDAALAGHQIVPGHAPHLVSLGAGNFGVFWVAVKDGAAAPTDLVIKGQTYVLADGAATWVPGVIRTIVDLPEGSYNGQFNVTGLGEANEGGVVSFGTTDGRILMQSFDGNGVPPATPAYESVLDAAGGNGQHSLATLVSDRAVVVTQNEFGDLVAQMVDTRTPGQKIVGDRVRPDGRVDERPDLIVGTIGDDTVVADRGDTRNGRSDTDTVHAGMGNDILYGGGDNDLLDGGDGADVAAYRTSRERYSVTLNGDGSYTVRDMRLTNGGRDPGPDGEDRINAVEQLAFGATIGTAPAGDALSLQNTVRVSMDLFYQALPLPTPSVPEGTPQPWGLDSTGGFTVNVGPGLGDPTVGAQTSPIAVAMEESFGFVWQSGNNVYLKAYNPLGRHDPEFGDAQQIFKLDIDPQDVVEKQISGVAASMAGDLGVVAVWQQTDADGTAVIKGRHTAAVGGLSNSGAEFQVELTPGLLQRDAAVVGYEIVDAANDTVEFGFNVVYTAVSGSGASGQILLDRFVIPVDANGLEQAPVSRPVNDDDTGHFVIAEDGRDAAVTSLHDGELIISYVSGNQVKAAVLNPVTTGNVTTFEDMVTVDLANPIKAGTKVQVAGLTTGFLVAYQGEDGRVQAHVMTPGGENGWTATASIAQLTLPANATGVFHVSPTAEDDLGTGFVIYYEVPAGAGTSTVRGQVYGHDGQPIGGDFNVFMEDGSALSGAGFSAAGLGDGRLVIAGAGQSTDGLDTDGAIVARVLDTRIPGEQIIGPRDGAPRDLLVGTAGADALDGRENDDEVHGGLGNDFVIGGSGNDALFGEDGSDTLIGGSENDTLDGGAGDDVLMGGFGVDIMAGGEDTDTVSYQGEFASFSINLLEGNTRSNRNPANGLTTATLAIEDTFTGIENVIGGEVNDTITGDAASNSLSGRGGNDTIDGGNGDDALDGGDGNDTLNGGGGTDTISGGGGNDTIDGGEGTADRVQFSGTRAAYNVTYNAQTTVFTIAHLGGGEDGTDLVRGVEFFDFADGPVTAAALRNNTNPTPGTPQTIVGTAGADNLRGTAGNDKIIGLGGNDILSGLGGDDIIDGGAGADTLDGGAGDDFLNGGSGQDTLLGGGGNDTLNGGLAVDTLFGGAGVDILNGEDGNDRMFGEAGNDTLDGGLGADTMSGGLGNDIYIVDRAADIVSEFPDEGTDTVRSTVTYTLSANVENLQLQGDLNLNGTGNALANSITGNAGDNVLNGGAGNDTLTGDAGNDTLNGGAGADRMVGGTGDDLYVVDNIGDTVVEALGEGTDTIRVSVTVAGTTFALANTVENLTLVGSAALNGTGNASANVMIGNAGANTLLGLGGNDEIHGGGGADRLEGGAGNDVLGGDNGNDVIFGDAGSDIIIGGQGADTLTGGDGADFFTYTAFVAGRDTIADFIIGTDKIDLSAIDATLDGFNPVLDGTDGAFRFMGTQGFAGNGQGSVRYVANTGIVQIDAGDGGPAEMSIQVAAGTALGLTDFIL</sequence>
<dbReference type="InterPro" id="IPR050557">
    <property type="entry name" value="RTX_toxin/Mannuronan_C5-epim"/>
</dbReference>
<organism evidence="4 5">
    <name type="scientific">Roseomonas marmotae</name>
    <dbReference type="NCBI Taxonomy" id="2768161"/>
    <lineage>
        <taxon>Bacteria</taxon>
        <taxon>Pseudomonadati</taxon>
        <taxon>Pseudomonadota</taxon>
        <taxon>Alphaproteobacteria</taxon>
        <taxon>Acetobacterales</taxon>
        <taxon>Roseomonadaceae</taxon>
        <taxon>Roseomonas</taxon>
    </lineage>
</organism>
<dbReference type="EMBL" id="JACTNF010000009">
    <property type="protein sequence ID" value="MBO1075021.1"/>
    <property type="molecule type" value="Genomic_DNA"/>
</dbReference>
<evidence type="ECO:0000256" key="2">
    <source>
        <dbReference type="ARBA" id="ARBA00022525"/>
    </source>
</evidence>
<dbReference type="PROSITE" id="PS00330">
    <property type="entry name" value="HEMOLYSIN_CALCIUM"/>
    <property type="match status" value="12"/>
</dbReference>
<dbReference type="RefSeq" id="WP_207446946.1">
    <property type="nucleotide sequence ID" value="NZ_CP061091.1"/>
</dbReference>
<dbReference type="Pfam" id="PF00353">
    <property type="entry name" value="HemolysinCabind"/>
    <property type="match status" value="9"/>
</dbReference>
<dbReference type="PANTHER" id="PTHR38340">
    <property type="entry name" value="S-LAYER PROTEIN"/>
    <property type="match status" value="1"/>
</dbReference>
<comment type="subcellular location">
    <subcellularLocation>
        <location evidence="1">Secreted</location>
    </subcellularLocation>
</comment>
<dbReference type="Gene3D" id="2.150.10.10">
    <property type="entry name" value="Serralysin-like metalloprotease, C-terminal"/>
    <property type="match status" value="6"/>
</dbReference>
<reference evidence="4 5" key="1">
    <citation type="submission" date="2020-09" db="EMBL/GenBank/DDBJ databases">
        <title>Roseomonas.</title>
        <authorList>
            <person name="Zhu W."/>
        </authorList>
    </citation>
    <scope>NUCLEOTIDE SEQUENCE [LARGE SCALE GENOMIC DNA]</scope>
    <source>
        <strain evidence="4 5">1311</strain>
    </source>
</reference>
<protein>
    <recommendedName>
        <fullName evidence="6">Calcium-binding protein</fullName>
    </recommendedName>
</protein>
<name>A0ABS3KF97_9PROT</name>
<evidence type="ECO:0008006" key="6">
    <source>
        <dbReference type="Google" id="ProtNLM"/>
    </source>
</evidence>
<feature type="region of interest" description="Disordered" evidence="3">
    <location>
        <begin position="1183"/>
        <end position="1242"/>
    </location>
</feature>